<name>A0A5P2BDJ3_STRVZ</name>
<evidence type="ECO:0000313" key="1">
    <source>
        <dbReference type="EMBL" id="QES28585.1"/>
    </source>
</evidence>
<protein>
    <submittedName>
        <fullName evidence="1">Uncharacterized protein</fullName>
    </submittedName>
</protein>
<reference evidence="1 2" key="1">
    <citation type="submission" date="2018-05" db="EMBL/GenBank/DDBJ databases">
        <title>Streptomyces venezuelae.</title>
        <authorList>
            <person name="Kim W."/>
            <person name="Lee N."/>
            <person name="Cho B.-K."/>
        </authorList>
    </citation>
    <scope>NUCLEOTIDE SEQUENCE [LARGE SCALE GENOMIC DNA]</scope>
    <source>
        <strain evidence="1 2">ATCC 14583</strain>
    </source>
</reference>
<sequence>MFTCGSGGGGLAQFPAPLSGDSWAAAVQRSAISGPSCAGPVGVLAQFSAPLGREPWASGFQDPAISR</sequence>
<dbReference type="Proteomes" id="UP000323046">
    <property type="component" value="Chromosome"/>
</dbReference>
<accession>A0A5P2BDJ3</accession>
<gene>
    <name evidence="1" type="ORF">DEJ47_21025</name>
</gene>
<dbReference type="AlphaFoldDB" id="A0A5P2BDJ3"/>
<dbReference type="EMBL" id="CP029193">
    <property type="protein sequence ID" value="QES28585.1"/>
    <property type="molecule type" value="Genomic_DNA"/>
</dbReference>
<evidence type="ECO:0000313" key="2">
    <source>
        <dbReference type="Proteomes" id="UP000323046"/>
    </source>
</evidence>
<keyword evidence="2" id="KW-1185">Reference proteome</keyword>
<organism evidence="1 2">
    <name type="scientific">Streptomyces venezuelae</name>
    <dbReference type="NCBI Taxonomy" id="54571"/>
    <lineage>
        <taxon>Bacteria</taxon>
        <taxon>Bacillati</taxon>
        <taxon>Actinomycetota</taxon>
        <taxon>Actinomycetes</taxon>
        <taxon>Kitasatosporales</taxon>
        <taxon>Streptomycetaceae</taxon>
        <taxon>Streptomyces</taxon>
    </lineage>
</organism>
<proteinExistence type="predicted"/>